<accession>B9SVE7</accession>
<dbReference type="EMBL" id="EQ974167">
    <property type="protein sequence ID" value="EEF32409.1"/>
    <property type="molecule type" value="Genomic_DNA"/>
</dbReference>
<organism evidence="1 2">
    <name type="scientific">Ricinus communis</name>
    <name type="common">Castor bean</name>
    <dbReference type="NCBI Taxonomy" id="3988"/>
    <lineage>
        <taxon>Eukaryota</taxon>
        <taxon>Viridiplantae</taxon>
        <taxon>Streptophyta</taxon>
        <taxon>Embryophyta</taxon>
        <taxon>Tracheophyta</taxon>
        <taxon>Spermatophyta</taxon>
        <taxon>Magnoliopsida</taxon>
        <taxon>eudicotyledons</taxon>
        <taxon>Gunneridae</taxon>
        <taxon>Pentapetalae</taxon>
        <taxon>rosids</taxon>
        <taxon>fabids</taxon>
        <taxon>Malpighiales</taxon>
        <taxon>Euphorbiaceae</taxon>
        <taxon>Acalyphoideae</taxon>
        <taxon>Acalypheae</taxon>
        <taxon>Ricinus</taxon>
    </lineage>
</organism>
<name>B9SVE7_RICCO</name>
<reference evidence="2" key="1">
    <citation type="journal article" date="2010" name="Nat. Biotechnol.">
        <title>Draft genome sequence of the oilseed species Ricinus communis.</title>
        <authorList>
            <person name="Chan A.P."/>
            <person name="Crabtree J."/>
            <person name="Zhao Q."/>
            <person name="Lorenzi H."/>
            <person name="Orvis J."/>
            <person name="Puiu D."/>
            <person name="Melake-Berhan A."/>
            <person name="Jones K.M."/>
            <person name="Redman J."/>
            <person name="Chen G."/>
            <person name="Cahoon E.B."/>
            <person name="Gedil M."/>
            <person name="Stanke M."/>
            <person name="Haas B.J."/>
            <person name="Wortman J.R."/>
            <person name="Fraser-Liggett C.M."/>
            <person name="Ravel J."/>
            <person name="Rabinowicz P.D."/>
        </authorList>
    </citation>
    <scope>NUCLEOTIDE SEQUENCE [LARGE SCALE GENOMIC DNA]</scope>
    <source>
        <strain evidence="2">cv. Hale</strain>
    </source>
</reference>
<sequence>MHHMRGGQVLSTCFSDELCLSTWLGRPLSDIIMPQKFSKRGDNIQGLRYAQPRTADAYLFCGHPLVTGLRIEEESKGHDISEKESRGRFFRTYV</sequence>
<evidence type="ECO:0000313" key="1">
    <source>
        <dbReference type="EMBL" id="EEF32409.1"/>
    </source>
</evidence>
<gene>
    <name evidence="1" type="ORF">RCOM_0130960</name>
</gene>
<evidence type="ECO:0000313" key="2">
    <source>
        <dbReference type="Proteomes" id="UP000008311"/>
    </source>
</evidence>
<dbReference type="Proteomes" id="UP000008311">
    <property type="component" value="Unassembled WGS sequence"/>
</dbReference>
<proteinExistence type="predicted"/>
<protein>
    <submittedName>
        <fullName evidence="1">Uncharacterized protein</fullName>
    </submittedName>
</protein>
<dbReference type="InParanoid" id="B9SVE7"/>
<dbReference type="AlphaFoldDB" id="B9SVE7"/>
<keyword evidence="2" id="KW-1185">Reference proteome</keyword>